<feature type="region of interest" description="Disordered" evidence="1">
    <location>
        <begin position="117"/>
        <end position="144"/>
    </location>
</feature>
<feature type="region of interest" description="Disordered" evidence="1">
    <location>
        <begin position="1"/>
        <end position="38"/>
    </location>
</feature>
<evidence type="ECO:0000313" key="2">
    <source>
        <dbReference type="EMBL" id="GLC60908.1"/>
    </source>
</evidence>
<dbReference type="AlphaFoldDB" id="A0A9W6BZ33"/>
<dbReference type="EMBL" id="BRXU01000039">
    <property type="protein sequence ID" value="GLC60908.1"/>
    <property type="molecule type" value="Genomic_DNA"/>
</dbReference>
<keyword evidence="3" id="KW-1185">Reference proteome</keyword>
<organism evidence="2 3">
    <name type="scientific">Pleodorina starrii</name>
    <dbReference type="NCBI Taxonomy" id="330485"/>
    <lineage>
        <taxon>Eukaryota</taxon>
        <taxon>Viridiplantae</taxon>
        <taxon>Chlorophyta</taxon>
        <taxon>core chlorophytes</taxon>
        <taxon>Chlorophyceae</taxon>
        <taxon>CS clade</taxon>
        <taxon>Chlamydomonadales</taxon>
        <taxon>Volvocaceae</taxon>
        <taxon>Pleodorina</taxon>
    </lineage>
</organism>
<gene>
    <name evidence="2" type="primary">PLESTBF000840</name>
    <name evidence="2" type="ORF">PLESTB_001690000</name>
</gene>
<reference evidence="2 3" key="1">
    <citation type="journal article" date="2023" name="Commun. Biol.">
        <title>Reorganization of the ancestral sex-determining regions during the evolution of trioecy in Pleodorina starrii.</title>
        <authorList>
            <person name="Takahashi K."/>
            <person name="Suzuki S."/>
            <person name="Kawai-Toyooka H."/>
            <person name="Yamamoto K."/>
            <person name="Hamaji T."/>
            <person name="Ootsuki R."/>
            <person name="Yamaguchi H."/>
            <person name="Kawachi M."/>
            <person name="Higashiyama T."/>
            <person name="Nozaki H."/>
        </authorList>
    </citation>
    <scope>NUCLEOTIDE SEQUENCE [LARGE SCALE GENOMIC DNA]</scope>
    <source>
        <strain evidence="2 3">NIES-4479</strain>
    </source>
</reference>
<name>A0A9W6BZ33_9CHLO</name>
<proteinExistence type="predicted"/>
<sequence>MSSLGPLGHPPTAPVVNPVMWAPELPTNRPQMNPETAPPPGLTPGVRTHMVGAAAPLAGRAEDVPEERVVVTPVEIAERAAAAHDMTFHKTSEAAGARLDPTDPWVPFGATVKGADGEPLTSHDGPLDDPYGIAGGGGTAAASGGDGDEVAALGDGSLAAAEAAIEVIREGGRC</sequence>
<evidence type="ECO:0000256" key="1">
    <source>
        <dbReference type="SAM" id="MobiDB-lite"/>
    </source>
</evidence>
<accession>A0A9W6BZ33</accession>
<protein>
    <submittedName>
        <fullName evidence="2">Uncharacterized protein</fullName>
    </submittedName>
</protein>
<evidence type="ECO:0000313" key="3">
    <source>
        <dbReference type="Proteomes" id="UP001165080"/>
    </source>
</evidence>
<comment type="caution">
    <text evidence="2">The sequence shown here is derived from an EMBL/GenBank/DDBJ whole genome shotgun (WGS) entry which is preliminary data.</text>
</comment>
<dbReference type="Proteomes" id="UP001165080">
    <property type="component" value="Unassembled WGS sequence"/>
</dbReference>